<keyword evidence="4 6" id="KW-1133">Transmembrane helix</keyword>
<organism evidence="7 8">
    <name type="scientific">Hymenobacter caeli</name>
    <dbReference type="NCBI Taxonomy" id="2735894"/>
    <lineage>
        <taxon>Bacteria</taxon>
        <taxon>Pseudomonadati</taxon>
        <taxon>Bacteroidota</taxon>
        <taxon>Cytophagia</taxon>
        <taxon>Cytophagales</taxon>
        <taxon>Hymenobacteraceae</taxon>
        <taxon>Hymenobacter</taxon>
    </lineage>
</organism>
<feature type="transmembrane region" description="Helical" evidence="6">
    <location>
        <begin position="498"/>
        <end position="518"/>
    </location>
</feature>
<comment type="subcellular location">
    <subcellularLocation>
        <location evidence="1">Cell membrane</location>
        <topology evidence="1">Multi-pass membrane protein</topology>
    </subcellularLocation>
</comment>
<feature type="transmembrane region" description="Helical" evidence="6">
    <location>
        <begin position="301"/>
        <end position="324"/>
    </location>
</feature>
<feature type="transmembrane region" description="Helical" evidence="6">
    <location>
        <begin position="90"/>
        <end position="112"/>
    </location>
</feature>
<feature type="transmembrane region" description="Helical" evidence="6">
    <location>
        <begin position="163"/>
        <end position="183"/>
    </location>
</feature>
<accession>A0ABX2FYB2</accession>
<name>A0ABX2FYB2_9BACT</name>
<evidence type="ECO:0000256" key="2">
    <source>
        <dbReference type="ARBA" id="ARBA00022475"/>
    </source>
</evidence>
<evidence type="ECO:0000313" key="7">
    <source>
        <dbReference type="EMBL" id="NRT21399.1"/>
    </source>
</evidence>
<dbReference type="Pfam" id="PF01943">
    <property type="entry name" value="Polysacc_synt"/>
    <property type="match status" value="1"/>
</dbReference>
<feature type="transmembrane region" description="Helical" evidence="6">
    <location>
        <begin position="336"/>
        <end position="357"/>
    </location>
</feature>
<sequence length="530" mass="56964">MAKPFARARNKFRAAGRRLAKLLRAGPARGPGRRVVALPAPGRGARHPSASRVIKRFLGNISFVVLLNLAVKPGWILVENLVQDRLGHAAFGLVTALTSLGIMVAVLADLGLTPYAVRRVAAEPDFLGQEFPVLLPLRAALGLAALAAALPVGWALGYRGPQLGLLAAVTAALLLTQYGQFLRGPVQARQHFNTDALLSVLEKALLLAAILALLPGGLTLGGYVGARLGAAAFTAALLYGLFTRLFGRVPYRWHGPRARQALRATLPFALMTLLYGANERIDMVMLERLHSPAEAGYYAGAYRWVEAVMMYAWTVLPLFFAKFASTPHDADAQRRLLWFGQRVVAAPLLFVVAFGLFRGEVLFWQFGHSSPAELAKMALCLRILFLNVLVHAFFAIYSTLLTSTAHERAVSWAVAGSLALNVALNLWLLPRFGAVAAACNTLACAAAVSGAYLVLVARRTGVALPWALLARLLLAFGLLCGAWWAARAGLRLPWWLEAGLMAGVFGLIGLGTGLVRLAEIRQLLPGGRDN</sequence>
<feature type="transmembrane region" description="Helical" evidence="6">
    <location>
        <begin position="204"/>
        <end position="224"/>
    </location>
</feature>
<dbReference type="InterPro" id="IPR002797">
    <property type="entry name" value="Polysacc_synth"/>
</dbReference>
<keyword evidence="2" id="KW-1003">Cell membrane</keyword>
<evidence type="ECO:0000256" key="5">
    <source>
        <dbReference type="ARBA" id="ARBA00023136"/>
    </source>
</evidence>
<dbReference type="InterPro" id="IPR050833">
    <property type="entry name" value="Poly_Biosynth_Transport"/>
</dbReference>
<dbReference type="PANTHER" id="PTHR30250">
    <property type="entry name" value="PST FAMILY PREDICTED COLANIC ACID TRANSPORTER"/>
    <property type="match status" value="1"/>
</dbReference>
<evidence type="ECO:0000256" key="6">
    <source>
        <dbReference type="SAM" id="Phobius"/>
    </source>
</evidence>
<feature type="transmembrane region" description="Helical" evidence="6">
    <location>
        <begin position="230"/>
        <end position="249"/>
    </location>
</feature>
<evidence type="ECO:0000313" key="8">
    <source>
        <dbReference type="Proteomes" id="UP000779507"/>
    </source>
</evidence>
<reference evidence="7 8" key="1">
    <citation type="submission" date="2020-05" db="EMBL/GenBank/DDBJ databases">
        <title>Genomic Encyclopedia of Type Strains, Phase IV (KMG-V): Genome sequencing to study the core and pangenomes of soil and plant-associated prokaryotes.</title>
        <authorList>
            <person name="Whitman W."/>
        </authorList>
    </citation>
    <scope>NUCLEOTIDE SEQUENCE [LARGE SCALE GENOMIC DNA]</scope>
    <source>
        <strain evidence="7 8">9A</strain>
    </source>
</reference>
<keyword evidence="8" id="KW-1185">Reference proteome</keyword>
<evidence type="ECO:0000256" key="4">
    <source>
        <dbReference type="ARBA" id="ARBA00022989"/>
    </source>
</evidence>
<dbReference type="PANTHER" id="PTHR30250:SF11">
    <property type="entry name" value="O-ANTIGEN TRANSPORTER-RELATED"/>
    <property type="match status" value="1"/>
</dbReference>
<dbReference type="RefSeq" id="WP_173812145.1">
    <property type="nucleotide sequence ID" value="NZ_JABSNP010000033.1"/>
</dbReference>
<evidence type="ECO:0000256" key="1">
    <source>
        <dbReference type="ARBA" id="ARBA00004651"/>
    </source>
</evidence>
<dbReference type="EMBL" id="JABSNP010000033">
    <property type="protein sequence ID" value="NRT21399.1"/>
    <property type="molecule type" value="Genomic_DNA"/>
</dbReference>
<proteinExistence type="predicted"/>
<keyword evidence="5 6" id="KW-0472">Membrane</keyword>
<keyword evidence="3 6" id="KW-0812">Transmembrane</keyword>
<evidence type="ECO:0000256" key="3">
    <source>
        <dbReference type="ARBA" id="ARBA00022692"/>
    </source>
</evidence>
<feature type="transmembrane region" description="Helical" evidence="6">
    <location>
        <begin position="377"/>
        <end position="397"/>
    </location>
</feature>
<comment type="caution">
    <text evidence="7">The sequence shown here is derived from an EMBL/GenBank/DDBJ whole genome shotgun (WGS) entry which is preliminary data.</text>
</comment>
<feature type="transmembrane region" description="Helical" evidence="6">
    <location>
        <begin position="133"/>
        <end position="157"/>
    </location>
</feature>
<dbReference type="Proteomes" id="UP000779507">
    <property type="component" value="Unassembled WGS sequence"/>
</dbReference>
<protein>
    <submittedName>
        <fullName evidence="7">O-antigen/teichoic acid export membrane protein</fullName>
    </submittedName>
</protein>
<feature type="transmembrane region" description="Helical" evidence="6">
    <location>
        <begin position="409"/>
        <end position="428"/>
    </location>
</feature>
<feature type="transmembrane region" description="Helical" evidence="6">
    <location>
        <begin position="468"/>
        <end position="486"/>
    </location>
</feature>
<gene>
    <name evidence="7" type="ORF">HNP98_004246</name>
</gene>
<feature type="transmembrane region" description="Helical" evidence="6">
    <location>
        <begin position="434"/>
        <end position="456"/>
    </location>
</feature>